<name>A0ABZ0UMT3_9RICK</name>
<gene>
    <name evidence="16" type="ORF">Bandiella_00100</name>
</gene>
<comment type="pathway">
    <text evidence="2">Cell wall biogenesis; peptidoglycan biosynthesis.</text>
</comment>
<keyword evidence="7" id="KW-0573">Peptidoglycan synthesis</keyword>
<evidence type="ECO:0000256" key="3">
    <source>
        <dbReference type="ARBA" id="ARBA00022490"/>
    </source>
</evidence>
<dbReference type="CDD" id="cd01555">
    <property type="entry name" value="UdpNAET"/>
    <property type="match status" value="1"/>
</dbReference>
<evidence type="ECO:0000256" key="14">
    <source>
        <dbReference type="NCBIfam" id="TIGR01072"/>
    </source>
</evidence>
<keyword evidence="3" id="KW-0963">Cytoplasm</keyword>
<keyword evidence="9" id="KW-0961">Cell wall biogenesis/degradation</keyword>
<organism evidence="16 17">
    <name type="scientific">Candidatus Bandiella euplotis</name>
    <dbReference type="NCBI Taxonomy" id="1664265"/>
    <lineage>
        <taxon>Bacteria</taxon>
        <taxon>Pseudomonadati</taxon>
        <taxon>Pseudomonadota</taxon>
        <taxon>Alphaproteobacteria</taxon>
        <taxon>Rickettsiales</taxon>
        <taxon>Candidatus Midichloriaceae</taxon>
        <taxon>Candidatus Bandiella</taxon>
    </lineage>
</organism>
<dbReference type="PANTHER" id="PTHR43783">
    <property type="entry name" value="UDP-N-ACETYLGLUCOSAMINE 1-CARBOXYVINYLTRANSFERASE"/>
    <property type="match status" value="1"/>
</dbReference>
<keyword evidence="5" id="KW-0808">Transferase</keyword>
<reference evidence="16 17" key="1">
    <citation type="submission" date="2022-11" db="EMBL/GenBank/DDBJ databases">
        <title>Host association and intracellularity evolved multiple times independently in the Rickettsiales.</title>
        <authorList>
            <person name="Castelli M."/>
            <person name="Nardi T."/>
            <person name="Gammuto L."/>
            <person name="Bellinzona G."/>
            <person name="Sabaneyeva E."/>
            <person name="Potekhin A."/>
            <person name="Serra V."/>
            <person name="Petroni G."/>
            <person name="Sassera D."/>
        </authorList>
    </citation>
    <scope>NUCLEOTIDE SEQUENCE [LARGE SCALE GENOMIC DNA]</scope>
    <source>
        <strain evidence="16 17">NDG2</strain>
    </source>
</reference>
<accession>A0ABZ0UMT3</accession>
<dbReference type="NCBIfam" id="TIGR01072">
    <property type="entry name" value="murA"/>
    <property type="match status" value="1"/>
</dbReference>
<dbReference type="RefSeq" id="WP_323732960.1">
    <property type="nucleotide sequence ID" value="NZ_CP110820.1"/>
</dbReference>
<evidence type="ECO:0000256" key="1">
    <source>
        <dbReference type="ARBA" id="ARBA00004496"/>
    </source>
</evidence>
<feature type="domain" description="Enolpyruvate transferase" evidence="15">
    <location>
        <begin position="9"/>
        <end position="429"/>
    </location>
</feature>
<evidence type="ECO:0000256" key="4">
    <source>
        <dbReference type="ARBA" id="ARBA00022618"/>
    </source>
</evidence>
<comment type="similarity">
    <text evidence="10">Belongs to the EPSP synthase family. MurA subfamily.</text>
</comment>
<evidence type="ECO:0000256" key="7">
    <source>
        <dbReference type="ARBA" id="ARBA00022984"/>
    </source>
</evidence>
<keyword evidence="8" id="KW-0131">Cell cycle</keyword>
<evidence type="ECO:0000256" key="9">
    <source>
        <dbReference type="ARBA" id="ARBA00023316"/>
    </source>
</evidence>
<dbReference type="NCBIfam" id="NF006873">
    <property type="entry name" value="PRK09369.1"/>
    <property type="match status" value="1"/>
</dbReference>
<keyword evidence="17" id="KW-1185">Reference proteome</keyword>
<sequence>MNNISYKIKGGVPIKGKITCMGAKNLTTKVMVAALLAQDKTVLQGVPNIGDAEITAELLRSAGAKITWSRNDGTMLIDATNINIYEASLPDSRTNRIPILLLSILLHRLGKAAVPTVGGDHIGKRNVDYHVDAIKKFGADVVEKKDKYIAHANSRLKACHIDLPYPSVGATETCLFLSVLAQGTSIIKNIALEPEIIELITMLRSMGAIIFLSTNRELIVHGVEKLNGTNFFIAGDRIEAASWASLACASDGEIEVSGIRPDLLGNFLPHYTKIEGGFKFLSNDSILFFRKEKLRSTEVETDVYPGFATDWQQPFATILTQANGISVIHETVHEKRFGYLAILNQLGAKTEVVSSCLGSVPCRYRGQDFMHSALIHGPTKLTAISSPIVIPDLRAGLAYLIAAVLAEGETQLDAAEQIERGYGNLAEKLKNTNIALQRIES</sequence>
<keyword evidence="4" id="KW-0132">Cell division</keyword>
<dbReference type="InterPro" id="IPR050068">
    <property type="entry name" value="MurA_subfamily"/>
</dbReference>
<comment type="subcellular location">
    <subcellularLocation>
        <location evidence="1">Cytoplasm</location>
    </subcellularLocation>
</comment>
<evidence type="ECO:0000313" key="17">
    <source>
        <dbReference type="Proteomes" id="UP001327219"/>
    </source>
</evidence>
<dbReference type="InterPro" id="IPR001986">
    <property type="entry name" value="Enolpyruvate_Tfrase_dom"/>
</dbReference>
<evidence type="ECO:0000256" key="11">
    <source>
        <dbReference type="ARBA" id="ARBA00039108"/>
    </source>
</evidence>
<proteinExistence type="inferred from homology"/>
<evidence type="ECO:0000256" key="5">
    <source>
        <dbReference type="ARBA" id="ARBA00022679"/>
    </source>
</evidence>
<dbReference type="EC" id="2.5.1.7" evidence="11 14"/>
<dbReference type="PANTHER" id="PTHR43783:SF1">
    <property type="entry name" value="UDP-N-ACETYLGLUCOSAMINE 1-CARBOXYVINYLTRANSFERASE"/>
    <property type="match status" value="1"/>
</dbReference>
<dbReference type="InterPro" id="IPR036968">
    <property type="entry name" value="Enolpyruvate_Tfrase_sf"/>
</dbReference>
<evidence type="ECO:0000256" key="10">
    <source>
        <dbReference type="ARBA" id="ARBA00038367"/>
    </source>
</evidence>
<dbReference type="InterPro" id="IPR013792">
    <property type="entry name" value="RNA3'P_cycl/enolpyr_Trfase_a/b"/>
</dbReference>
<dbReference type="Pfam" id="PF00275">
    <property type="entry name" value="EPSP_synthase"/>
    <property type="match status" value="1"/>
</dbReference>
<dbReference type="InterPro" id="IPR005750">
    <property type="entry name" value="UDP_GlcNAc_COvinyl_MurA"/>
</dbReference>
<protein>
    <recommendedName>
        <fullName evidence="12 14">UDP-N-acetylglucosamine 1-carboxyvinyltransferase</fullName>
        <ecNumber evidence="11 14">2.5.1.7</ecNumber>
    </recommendedName>
</protein>
<evidence type="ECO:0000256" key="8">
    <source>
        <dbReference type="ARBA" id="ARBA00023306"/>
    </source>
</evidence>
<evidence type="ECO:0000256" key="6">
    <source>
        <dbReference type="ARBA" id="ARBA00022960"/>
    </source>
</evidence>
<comment type="catalytic activity">
    <reaction evidence="13">
        <text>phosphoenolpyruvate + UDP-N-acetyl-alpha-D-glucosamine = UDP-N-acetyl-3-O-(1-carboxyvinyl)-alpha-D-glucosamine + phosphate</text>
        <dbReference type="Rhea" id="RHEA:18681"/>
        <dbReference type="ChEBI" id="CHEBI:43474"/>
        <dbReference type="ChEBI" id="CHEBI:57705"/>
        <dbReference type="ChEBI" id="CHEBI:58702"/>
        <dbReference type="ChEBI" id="CHEBI:68483"/>
        <dbReference type="EC" id="2.5.1.7"/>
    </reaction>
</comment>
<evidence type="ECO:0000259" key="15">
    <source>
        <dbReference type="Pfam" id="PF00275"/>
    </source>
</evidence>
<evidence type="ECO:0000256" key="12">
    <source>
        <dbReference type="ARBA" id="ARBA00039754"/>
    </source>
</evidence>
<dbReference type="EMBL" id="CP110820">
    <property type="protein sequence ID" value="WPX95998.1"/>
    <property type="molecule type" value="Genomic_DNA"/>
</dbReference>
<dbReference type="Gene3D" id="3.65.10.10">
    <property type="entry name" value="Enolpyruvate transferase domain"/>
    <property type="match status" value="2"/>
</dbReference>
<evidence type="ECO:0000256" key="13">
    <source>
        <dbReference type="ARBA" id="ARBA00047527"/>
    </source>
</evidence>
<dbReference type="Proteomes" id="UP001327219">
    <property type="component" value="Chromosome"/>
</dbReference>
<keyword evidence="6" id="KW-0133">Cell shape</keyword>
<evidence type="ECO:0000256" key="2">
    <source>
        <dbReference type="ARBA" id="ARBA00004752"/>
    </source>
</evidence>
<evidence type="ECO:0000313" key="16">
    <source>
        <dbReference type="EMBL" id="WPX95998.1"/>
    </source>
</evidence>
<dbReference type="SUPFAM" id="SSF55205">
    <property type="entry name" value="EPT/RTPC-like"/>
    <property type="match status" value="1"/>
</dbReference>